<dbReference type="PIRSF" id="PIRSF000303">
    <property type="entry name" value="Glutathion_perox"/>
    <property type="match status" value="1"/>
</dbReference>
<comment type="similarity">
    <text evidence="1 4">Belongs to the glutathione peroxidase family.</text>
</comment>
<dbReference type="EMBL" id="CP147404">
    <property type="protein sequence ID" value="WXB92744.1"/>
    <property type="molecule type" value="Genomic_DNA"/>
</dbReference>
<protein>
    <recommendedName>
        <fullName evidence="4">Glutathione peroxidase</fullName>
    </recommendedName>
</protein>
<dbReference type="InterPro" id="IPR036249">
    <property type="entry name" value="Thioredoxin-like_sf"/>
</dbReference>
<dbReference type="RefSeq" id="WP_338751554.1">
    <property type="nucleotide sequence ID" value="NZ_CP147404.1"/>
</dbReference>
<dbReference type="CDD" id="cd00340">
    <property type="entry name" value="GSH_Peroxidase"/>
    <property type="match status" value="1"/>
</dbReference>
<keyword evidence="2 4" id="KW-0575">Peroxidase</keyword>
<reference evidence="5 6" key="1">
    <citation type="submission" date="2024-02" db="EMBL/GenBank/DDBJ databases">
        <title>Seven novel Bacillus-like species.</title>
        <authorList>
            <person name="Liu G."/>
        </authorList>
    </citation>
    <scope>NUCLEOTIDE SEQUENCE [LARGE SCALE GENOMIC DNA]</scope>
    <source>
        <strain evidence="5 6">FJAT-52991</strain>
    </source>
</reference>
<dbReference type="InterPro" id="IPR000889">
    <property type="entry name" value="Glutathione_peroxidase"/>
</dbReference>
<keyword evidence="3 4" id="KW-0560">Oxidoreductase</keyword>
<dbReference type="PROSITE" id="PS00763">
    <property type="entry name" value="GLUTATHIONE_PEROXID_2"/>
    <property type="match status" value="1"/>
</dbReference>
<name>A0ABZ2N5M7_9BACI</name>
<evidence type="ECO:0000256" key="4">
    <source>
        <dbReference type="RuleBase" id="RU000499"/>
    </source>
</evidence>
<sequence>MNIFDFKVEKTNGNIVSLENYKEKVLLVVNTASKCTFTPQFEDLQKLYLSYKEAGLEILGFPCNQFAGQEPGTNEEASSFCQLNYGVTFPIFSKVNVNGENEAPLFQFLKAAAPFRGFDESNISEKLLKMMISEKNPEFLLGDSIKWNFTKFLIDQEGNVIKRFEPSDEPASFAKEIEKLLQ</sequence>
<gene>
    <name evidence="5" type="ORF">WDJ61_16190</name>
</gene>
<accession>A0ABZ2N5M7</accession>
<dbReference type="InterPro" id="IPR029760">
    <property type="entry name" value="GPX_CS"/>
</dbReference>
<proteinExistence type="inferred from homology"/>
<dbReference type="SUPFAM" id="SSF52833">
    <property type="entry name" value="Thioredoxin-like"/>
    <property type="match status" value="1"/>
</dbReference>
<evidence type="ECO:0000256" key="1">
    <source>
        <dbReference type="ARBA" id="ARBA00006926"/>
    </source>
</evidence>
<organism evidence="5 6">
    <name type="scientific">Bacillus kandeliae</name>
    <dbReference type="NCBI Taxonomy" id="3129297"/>
    <lineage>
        <taxon>Bacteria</taxon>
        <taxon>Bacillati</taxon>
        <taxon>Bacillota</taxon>
        <taxon>Bacilli</taxon>
        <taxon>Bacillales</taxon>
        <taxon>Bacillaceae</taxon>
        <taxon>Bacillus</taxon>
    </lineage>
</organism>
<dbReference type="PROSITE" id="PS51355">
    <property type="entry name" value="GLUTATHIONE_PEROXID_3"/>
    <property type="match status" value="1"/>
</dbReference>
<dbReference type="PANTHER" id="PTHR11592:SF78">
    <property type="entry name" value="GLUTATHIONE PEROXIDASE"/>
    <property type="match status" value="1"/>
</dbReference>
<evidence type="ECO:0000256" key="3">
    <source>
        <dbReference type="ARBA" id="ARBA00023002"/>
    </source>
</evidence>
<dbReference type="PRINTS" id="PR01011">
    <property type="entry name" value="GLUTPROXDASE"/>
</dbReference>
<dbReference type="PANTHER" id="PTHR11592">
    <property type="entry name" value="GLUTATHIONE PEROXIDASE"/>
    <property type="match status" value="1"/>
</dbReference>
<dbReference type="Proteomes" id="UP001387364">
    <property type="component" value="Chromosome"/>
</dbReference>
<evidence type="ECO:0000313" key="6">
    <source>
        <dbReference type="Proteomes" id="UP001387364"/>
    </source>
</evidence>
<dbReference type="GO" id="GO:0004601">
    <property type="term" value="F:peroxidase activity"/>
    <property type="evidence" value="ECO:0007669"/>
    <property type="project" value="UniProtKB-KW"/>
</dbReference>
<keyword evidence="6" id="KW-1185">Reference proteome</keyword>
<evidence type="ECO:0000256" key="2">
    <source>
        <dbReference type="ARBA" id="ARBA00022559"/>
    </source>
</evidence>
<evidence type="ECO:0000313" key="5">
    <source>
        <dbReference type="EMBL" id="WXB92744.1"/>
    </source>
</evidence>
<dbReference type="Gene3D" id="3.40.30.10">
    <property type="entry name" value="Glutaredoxin"/>
    <property type="match status" value="1"/>
</dbReference>
<dbReference type="Pfam" id="PF00255">
    <property type="entry name" value="GSHPx"/>
    <property type="match status" value="1"/>
</dbReference>